<reference evidence="1 2" key="1">
    <citation type="submission" date="2024-04" db="EMBL/GenBank/DDBJ databases">
        <authorList>
            <consortium name="Genoscope - CEA"/>
            <person name="William W."/>
        </authorList>
    </citation>
    <scope>NUCLEOTIDE SEQUENCE [LARGE SCALE GENOMIC DNA]</scope>
</reference>
<organism evidence="1 2">
    <name type="scientific">Lymnaea stagnalis</name>
    <name type="common">Great pond snail</name>
    <name type="synonym">Helix stagnalis</name>
    <dbReference type="NCBI Taxonomy" id="6523"/>
    <lineage>
        <taxon>Eukaryota</taxon>
        <taxon>Metazoa</taxon>
        <taxon>Spiralia</taxon>
        <taxon>Lophotrochozoa</taxon>
        <taxon>Mollusca</taxon>
        <taxon>Gastropoda</taxon>
        <taxon>Heterobranchia</taxon>
        <taxon>Euthyneura</taxon>
        <taxon>Panpulmonata</taxon>
        <taxon>Hygrophila</taxon>
        <taxon>Lymnaeoidea</taxon>
        <taxon>Lymnaeidae</taxon>
        <taxon>Lymnaea</taxon>
    </lineage>
</organism>
<evidence type="ECO:0000313" key="2">
    <source>
        <dbReference type="Proteomes" id="UP001497497"/>
    </source>
</evidence>
<name>A0AAV2HGX3_LYMST</name>
<dbReference type="AlphaFoldDB" id="A0AAV2HGX3"/>
<dbReference type="PANTHER" id="PTHR31630">
    <property type="entry name" value="PHYTANOYL-COA DIOXYGENASE-RELATED-RELATED"/>
    <property type="match status" value="1"/>
</dbReference>
<accession>A0AAV2HGX3</accession>
<protein>
    <recommendedName>
        <fullName evidence="3">Phytanoyl-CoA dioxygenase</fullName>
    </recommendedName>
</protein>
<dbReference type="Proteomes" id="UP001497497">
    <property type="component" value="Unassembled WGS sequence"/>
</dbReference>
<comment type="caution">
    <text evidence="1">The sequence shown here is derived from an EMBL/GenBank/DDBJ whole genome shotgun (WGS) entry which is preliminary data.</text>
</comment>
<evidence type="ECO:0008006" key="3">
    <source>
        <dbReference type="Google" id="ProtNLM"/>
    </source>
</evidence>
<keyword evidence="2" id="KW-1185">Reference proteome</keyword>
<dbReference type="EMBL" id="CAXITT010000084">
    <property type="protein sequence ID" value="CAL1531291.1"/>
    <property type="molecule type" value="Genomic_DNA"/>
</dbReference>
<dbReference type="PANTHER" id="PTHR31630:SF6">
    <property type="entry name" value="PHYTANOYL-COA DIOXYGENASE-RELATED"/>
    <property type="match status" value="1"/>
</dbReference>
<proteinExistence type="predicted"/>
<sequence length="364" mass="41668">MLTAKNRDDLEIKGYTIIENAVPDHAQLRDEFFDWMSHHFKNGSAPYSVHSIVRHYGIGYLEPAWAVRLQVKKYFTQLWGTEQLLTSVDAVAIGQPPELGVEEFDNDSNHWLHVDQCAARLGLHAYQGAVYLETAEEEDWTFEVLEGSHQHLETFYGRNDKAKIRSVNTGLWRMRDEDIRWYESLGCSRRRVPARAGDLLLWDSRLVHANARPKQGRQHHDRWRLVVLVCMGPAAFSTKEDMAKKRRAYKEMLMTAHWPSDDVGIMENYLPSYATQPEPKHSVTLPEVAKSTEVKQLVGATPYKVSPKSKVPAGRPKWDPTLRPDMAKRTAKMYSGENCGAQLKSLLLLLTALIVMCLCWNSLH</sequence>
<evidence type="ECO:0000313" key="1">
    <source>
        <dbReference type="EMBL" id="CAL1531291.1"/>
    </source>
</evidence>
<dbReference type="SUPFAM" id="SSF51197">
    <property type="entry name" value="Clavaminate synthase-like"/>
    <property type="match status" value="1"/>
</dbReference>
<gene>
    <name evidence="1" type="ORF">GSLYS_00005386001</name>
</gene>
<dbReference type="Gene3D" id="2.60.120.620">
    <property type="entry name" value="q2cbj1_9rhob like domain"/>
    <property type="match status" value="1"/>
</dbReference>